<proteinExistence type="predicted"/>
<reference evidence="2" key="1">
    <citation type="journal article" date="2020" name="Cell">
        <title>Large-Scale Comparative Analyses of Tick Genomes Elucidate Their Genetic Diversity and Vector Capacities.</title>
        <authorList>
            <consortium name="Tick Genome and Microbiome Consortium (TIGMIC)"/>
            <person name="Jia N."/>
            <person name="Wang J."/>
            <person name="Shi W."/>
            <person name="Du L."/>
            <person name="Sun Y."/>
            <person name="Zhan W."/>
            <person name="Jiang J.F."/>
            <person name="Wang Q."/>
            <person name="Zhang B."/>
            <person name="Ji P."/>
            <person name="Bell-Sakyi L."/>
            <person name="Cui X.M."/>
            <person name="Yuan T.T."/>
            <person name="Jiang B.G."/>
            <person name="Yang W.F."/>
            <person name="Lam T.T."/>
            <person name="Chang Q.C."/>
            <person name="Ding S.J."/>
            <person name="Wang X.J."/>
            <person name="Zhu J.G."/>
            <person name="Ruan X.D."/>
            <person name="Zhao L."/>
            <person name="Wei J.T."/>
            <person name="Ye R.Z."/>
            <person name="Que T.C."/>
            <person name="Du C.H."/>
            <person name="Zhou Y.H."/>
            <person name="Cheng J.X."/>
            <person name="Dai P.F."/>
            <person name="Guo W.B."/>
            <person name="Han X.H."/>
            <person name="Huang E.J."/>
            <person name="Li L.F."/>
            <person name="Wei W."/>
            <person name="Gao Y.C."/>
            <person name="Liu J.Z."/>
            <person name="Shao H.Z."/>
            <person name="Wang X."/>
            <person name="Wang C.C."/>
            <person name="Yang T.C."/>
            <person name="Huo Q.B."/>
            <person name="Li W."/>
            <person name="Chen H.Y."/>
            <person name="Chen S.E."/>
            <person name="Zhou L.G."/>
            <person name="Ni X.B."/>
            <person name="Tian J.H."/>
            <person name="Sheng Y."/>
            <person name="Liu T."/>
            <person name="Pan Y.S."/>
            <person name="Xia L.Y."/>
            <person name="Li J."/>
            <person name="Zhao F."/>
            <person name="Cao W.C."/>
        </authorList>
    </citation>
    <scope>NUCLEOTIDE SEQUENCE</scope>
    <source>
        <strain evidence="2">Rsan-2018</strain>
    </source>
</reference>
<sequence length="183" mass="20009">MPTATGYLDGQPVTVLRDSGCNTVVVKRSLVPGKSFTGITRTVHLLDGSSRHLPEARVYIDSPFFRGPTLALCMEKPLYDVVLGNIDGVVFPSGCTTSHHLSDVARLHEESAPAVESVRYSSVSPDLPTLSAATTRGVRLPDRAAWRTMDDEERRVRKAAASRARRQDPEVRAREAAAKRAQQ</sequence>
<evidence type="ECO:0000313" key="2">
    <source>
        <dbReference type="EMBL" id="KAH7985132.1"/>
    </source>
</evidence>
<feature type="compositionally biased region" description="Basic and acidic residues" evidence="1">
    <location>
        <begin position="165"/>
        <end position="183"/>
    </location>
</feature>
<evidence type="ECO:0000256" key="1">
    <source>
        <dbReference type="SAM" id="MobiDB-lite"/>
    </source>
</evidence>
<gene>
    <name evidence="2" type="ORF">HPB52_024303</name>
</gene>
<feature type="region of interest" description="Disordered" evidence="1">
    <location>
        <begin position="148"/>
        <end position="183"/>
    </location>
</feature>
<organism evidence="2 3">
    <name type="scientific">Rhipicephalus sanguineus</name>
    <name type="common">Brown dog tick</name>
    <name type="synonym">Ixodes sanguineus</name>
    <dbReference type="NCBI Taxonomy" id="34632"/>
    <lineage>
        <taxon>Eukaryota</taxon>
        <taxon>Metazoa</taxon>
        <taxon>Ecdysozoa</taxon>
        <taxon>Arthropoda</taxon>
        <taxon>Chelicerata</taxon>
        <taxon>Arachnida</taxon>
        <taxon>Acari</taxon>
        <taxon>Parasitiformes</taxon>
        <taxon>Ixodida</taxon>
        <taxon>Ixodoidea</taxon>
        <taxon>Ixodidae</taxon>
        <taxon>Rhipicephalinae</taxon>
        <taxon>Rhipicephalus</taxon>
        <taxon>Rhipicephalus</taxon>
    </lineage>
</organism>
<name>A0A9D4TCG9_RHISA</name>
<dbReference type="Proteomes" id="UP000821837">
    <property type="component" value="Unassembled WGS sequence"/>
</dbReference>
<dbReference type="VEuPathDB" id="VectorBase:RSAN_033439"/>
<protein>
    <submittedName>
        <fullName evidence="2">Uncharacterized protein</fullName>
    </submittedName>
</protein>
<comment type="caution">
    <text evidence="2">The sequence shown here is derived from an EMBL/GenBank/DDBJ whole genome shotgun (WGS) entry which is preliminary data.</text>
</comment>
<reference evidence="2" key="2">
    <citation type="submission" date="2021-09" db="EMBL/GenBank/DDBJ databases">
        <authorList>
            <person name="Jia N."/>
            <person name="Wang J."/>
            <person name="Shi W."/>
            <person name="Du L."/>
            <person name="Sun Y."/>
            <person name="Zhan W."/>
            <person name="Jiang J."/>
            <person name="Wang Q."/>
            <person name="Zhang B."/>
            <person name="Ji P."/>
            <person name="Sakyi L.B."/>
            <person name="Cui X."/>
            <person name="Yuan T."/>
            <person name="Jiang B."/>
            <person name="Yang W."/>
            <person name="Lam T.T.-Y."/>
            <person name="Chang Q."/>
            <person name="Ding S."/>
            <person name="Wang X."/>
            <person name="Zhu J."/>
            <person name="Ruan X."/>
            <person name="Zhao L."/>
            <person name="Wei J."/>
            <person name="Que T."/>
            <person name="Du C."/>
            <person name="Cheng J."/>
            <person name="Dai P."/>
            <person name="Han X."/>
            <person name="Huang E."/>
            <person name="Gao Y."/>
            <person name="Liu J."/>
            <person name="Shao H."/>
            <person name="Ye R."/>
            <person name="Li L."/>
            <person name="Wei W."/>
            <person name="Wang X."/>
            <person name="Wang C."/>
            <person name="Huo Q."/>
            <person name="Li W."/>
            <person name="Guo W."/>
            <person name="Chen H."/>
            <person name="Chen S."/>
            <person name="Zhou L."/>
            <person name="Zhou L."/>
            <person name="Ni X."/>
            <person name="Tian J."/>
            <person name="Zhou Y."/>
            <person name="Sheng Y."/>
            <person name="Liu T."/>
            <person name="Pan Y."/>
            <person name="Xia L."/>
            <person name="Li J."/>
            <person name="Zhao F."/>
            <person name="Cao W."/>
        </authorList>
    </citation>
    <scope>NUCLEOTIDE SEQUENCE</scope>
    <source>
        <strain evidence="2">Rsan-2018</strain>
        <tissue evidence="2">Larvae</tissue>
    </source>
</reference>
<keyword evidence="3" id="KW-1185">Reference proteome</keyword>
<dbReference type="PANTHER" id="PTHR46888">
    <property type="entry name" value="ZINC KNUCKLE DOMAINCONTAINING PROTEIN-RELATED"/>
    <property type="match status" value="1"/>
</dbReference>
<evidence type="ECO:0000313" key="3">
    <source>
        <dbReference type="Proteomes" id="UP000821837"/>
    </source>
</evidence>
<accession>A0A9D4TCG9</accession>
<dbReference type="AlphaFoldDB" id="A0A9D4TCG9"/>
<dbReference type="PANTHER" id="PTHR46888:SF1">
    <property type="entry name" value="RIBONUCLEASE H"/>
    <property type="match status" value="1"/>
</dbReference>
<dbReference type="EMBL" id="JABSTV010001073">
    <property type="protein sequence ID" value="KAH7985132.1"/>
    <property type="molecule type" value="Genomic_DNA"/>
</dbReference>